<dbReference type="RefSeq" id="WP_036486591.1">
    <property type="nucleotide sequence ID" value="NZ_JMQM01000003.1"/>
</dbReference>
<feature type="domain" description="Adenine deaminase C-terminal" evidence="8">
    <location>
        <begin position="413"/>
        <end position="578"/>
    </location>
</feature>
<dbReference type="InterPro" id="IPR011059">
    <property type="entry name" value="Metal-dep_hydrolase_composite"/>
</dbReference>
<evidence type="ECO:0000259" key="7">
    <source>
        <dbReference type="Pfam" id="PF01979"/>
    </source>
</evidence>
<evidence type="ECO:0000256" key="4">
    <source>
        <dbReference type="ARBA" id="ARBA00023211"/>
    </source>
</evidence>
<dbReference type="SUPFAM" id="SSF51338">
    <property type="entry name" value="Composite domain of metallo-dependent hydrolases"/>
    <property type="match status" value="1"/>
</dbReference>
<dbReference type="EMBL" id="JMQM01000003">
    <property type="protein sequence ID" value="KFB08037.1"/>
    <property type="molecule type" value="Genomic_DNA"/>
</dbReference>
<evidence type="ECO:0000256" key="1">
    <source>
        <dbReference type="ARBA" id="ARBA00006773"/>
    </source>
</evidence>
<feature type="domain" description="Amidohydrolase-related" evidence="7">
    <location>
        <begin position="78"/>
        <end position="361"/>
    </location>
</feature>
<organism evidence="9 10">
    <name type="scientific">Nitratireductor basaltis</name>
    <dbReference type="NCBI Taxonomy" id="472175"/>
    <lineage>
        <taxon>Bacteria</taxon>
        <taxon>Pseudomonadati</taxon>
        <taxon>Pseudomonadota</taxon>
        <taxon>Alphaproteobacteria</taxon>
        <taxon>Hyphomicrobiales</taxon>
        <taxon>Phyllobacteriaceae</taxon>
        <taxon>Nitratireductor</taxon>
    </lineage>
</organism>
<keyword evidence="10" id="KW-1185">Reference proteome</keyword>
<sequence length="591" mass="63053">MISRGNFGDRRLRDRAVAAARGEGAFDLLIKGATLLDAVTGELRPADIGVTGALIASVHAPDARHDAAEVFKADGLFATPGLIDMHMHVESSMVTPAEYAQAVVPRGVTTVVWDPHEFANVHGLEGVRWAIEAVRELPLRVLVLAPSCVPAAPGLELSGADFGEAELAQMLAMPEISGIAEVMNMQGVIDRDNRMTGIMQAGLESGKLICGHARGLSGEALNAFAAAGIGSDHELTCADDLMEKLRAGFTIELRGSHDHLLPEMVERLNALGHLPSTLTLCTDDVFPDDLHRRGGLDDVVRRLVRYGMPVEWAVRAATLHASHRLKRHDLGLIAPGRRADIALFADLRDLKAEAVVTDGAIVAREGRLLAAAPRLDVAPLERSVKADRVAADDFRVSGQGRKVRVATIDRPRFTSWGEAVTSVINGFVVPPEGSTLISVIHRHGKAPATPRTGYLREWGKWRGAFCTTVSHDSHNVTVFGGNEEDMALAANFVIEAGGGMAVASEGKLLASLALPLSGLVSDAPLAEIAERFEAIRDAMEKVVDWQPPYLVFKACFGATLACNAGPHQTDLGIADTTRASVLGTPVLEVLE</sequence>
<dbReference type="PATRIC" id="fig|472175.3.peg.3244"/>
<name>A0A084U501_9HYPH</name>
<comment type="similarity">
    <text evidence="1 6">Belongs to the metallo-dependent hydrolases superfamily. Adenine deaminase family.</text>
</comment>
<dbReference type="Proteomes" id="UP000053675">
    <property type="component" value="Unassembled WGS sequence"/>
</dbReference>
<dbReference type="Pfam" id="PF13382">
    <property type="entry name" value="Adenine_deam_C"/>
    <property type="match status" value="1"/>
</dbReference>
<comment type="caution">
    <text evidence="9">The sequence shown here is derived from an EMBL/GenBank/DDBJ whole genome shotgun (WGS) entry which is preliminary data.</text>
</comment>
<keyword evidence="4 6" id="KW-0464">Manganese</keyword>
<evidence type="ECO:0000313" key="10">
    <source>
        <dbReference type="Proteomes" id="UP000053675"/>
    </source>
</evidence>
<dbReference type="OrthoDB" id="9775607at2"/>
<evidence type="ECO:0000256" key="6">
    <source>
        <dbReference type="HAMAP-Rule" id="MF_01518"/>
    </source>
</evidence>
<dbReference type="GO" id="GO:0006146">
    <property type="term" value="P:adenine catabolic process"/>
    <property type="evidence" value="ECO:0007669"/>
    <property type="project" value="InterPro"/>
</dbReference>
<comment type="cofactor">
    <cofactor evidence="6">
        <name>Mn(2+)</name>
        <dbReference type="ChEBI" id="CHEBI:29035"/>
    </cofactor>
</comment>
<dbReference type="Gene3D" id="3.20.20.140">
    <property type="entry name" value="Metal-dependent hydrolases"/>
    <property type="match status" value="1"/>
</dbReference>
<evidence type="ECO:0000313" key="9">
    <source>
        <dbReference type="EMBL" id="KFB08037.1"/>
    </source>
</evidence>
<protein>
    <recommendedName>
        <fullName evidence="2 6">Adenine deaminase</fullName>
        <shortName evidence="6">Adenase</shortName>
        <shortName evidence="6">Adenine aminase</shortName>
        <ecNumber evidence="2 6">3.5.4.2</ecNumber>
    </recommendedName>
</protein>
<evidence type="ECO:0000259" key="8">
    <source>
        <dbReference type="Pfam" id="PF13382"/>
    </source>
</evidence>
<comment type="catalytic activity">
    <reaction evidence="5 6">
        <text>adenine + H2O + H(+) = hypoxanthine + NH4(+)</text>
        <dbReference type="Rhea" id="RHEA:23688"/>
        <dbReference type="ChEBI" id="CHEBI:15377"/>
        <dbReference type="ChEBI" id="CHEBI:15378"/>
        <dbReference type="ChEBI" id="CHEBI:16708"/>
        <dbReference type="ChEBI" id="CHEBI:17368"/>
        <dbReference type="ChEBI" id="CHEBI:28938"/>
        <dbReference type="EC" id="3.5.4.2"/>
    </reaction>
</comment>
<dbReference type="GO" id="GO:0000034">
    <property type="term" value="F:adenine deaminase activity"/>
    <property type="evidence" value="ECO:0007669"/>
    <property type="project" value="UniProtKB-UniRule"/>
</dbReference>
<evidence type="ECO:0000256" key="2">
    <source>
        <dbReference type="ARBA" id="ARBA00012782"/>
    </source>
</evidence>
<dbReference type="InterPro" id="IPR006679">
    <property type="entry name" value="Adenine_deam"/>
</dbReference>
<dbReference type="STRING" id="472175.EL18_03247"/>
<evidence type="ECO:0000256" key="5">
    <source>
        <dbReference type="ARBA" id="ARBA00047720"/>
    </source>
</evidence>
<dbReference type="HAMAP" id="MF_01518">
    <property type="entry name" value="Adenine_deamin"/>
    <property type="match status" value="1"/>
</dbReference>
<dbReference type="eggNOG" id="COG1001">
    <property type="taxonomic scope" value="Bacteria"/>
</dbReference>
<dbReference type="PANTHER" id="PTHR11113:SF2">
    <property type="entry name" value="ADENINE DEAMINASE"/>
    <property type="match status" value="1"/>
</dbReference>
<dbReference type="InterPro" id="IPR006680">
    <property type="entry name" value="Amidohydro-rel"/>
</dbReference>
<gene>
    <name evidence="9" type="primary">ade_2</name>
    <name evidence="6" type="synonym">ade</name>
    <name evidence="9" type="ORF">EL18_03247</name>
</gene>
<proteinExistence type="inferred from homology"/>
<accession>A0A084U501</accession>
<evidence type="ECO:0000256" key="3">
    <source>
        <dbReference type="ARBA" id="ARBA00022801"/>
    </source>
</evidence>
<dbReference type="InterPro" id="IPR032466">
    <property type="entry name" value="Metal_Hydrolase"/>
</dbReference>
<keyword evidence="3 6" id="KW-0378">Hydrolase</keyword>
<dbReference type="PANTHER" id="PTHR11113">
    <property type="entry name" value="N-ACETYLGLUCOSAMINE-6-PHOSPHATE DEACETYLASE"/>
    <property type="match status" value="1"/>
</dbReference>
<dbReference type="Pfam" id="PF01979">
    <property type="entry name" value="Amidohydro_1"/>
    <property type="match status" value="1"/>
</dbReference>
<dbReference type="SUPFAM" id="SSF51556">
    <property type="entry name" value="Metallo-dependent hydrolases"/>
    <property type="match status" value="1"/>
</dbReference>
<dbReference type="Gene3D" id="2.30.40.10">
    <property type="entry name" value="Urease, subunit C, domain 1"/>
    <property type="match status" value="1"/>
</dbReference>
<dbReference type="EC" id="3.5.4.2" evidence="2 6"/>
<reference evidence="9 10" key="1">
    <citation type="submission" date="2014-05" db="EMBL/GenBank/DDBJ databases">
        <title>Draft Genome Sequence of Nitratireductor basaltis Strain UMTGB225, A Marine Bacterium Isolated from Green Barrel Tunicate.</title>
        <authorList>
            <person name="Gan H.Y."/>
        </authorList>
    </citation>
    <scope>NUCLEOTIDE SEQUENCE [LARGE SCALE GENOMIC DNA]</scope>
    <source>
        <strain evidence="9 10">UMTGB225</strain>
    </source>
</reference>
<dbReference type="AlphaFoldDB" id="A0A084U501"/>
<dbReference type="InterPro" id="IPR026912">
    <property type="entry name" value="Adenine_deam_C"/>
</dbReference>